<dbReference type="InterPro" id="IPR010290">
    <property type="entry name" value="TM_effector"/>
</dbReference>
<evidence type="ECO:0000256" key="6">
    <source>
        <dbReference type="ARBA" id="ARBA00023136"/>
    </source>
</evidence>
<keyword evidence="2" id="KW-0813">Transport</keyword>
<evidence type="ECO:0000256" key="4">
    <source>
        <dbReference type="ARBA" id="ARBA00022692"/>
    </source>
</evidence>
<protein>
    <recommendedName>
        <fullName evidence="8">Major facilitator superfamily (MFS) profile domain-containing protein</fullName>
    </recommendedName>
</protein>
<dbReference type="InterPro" id="IPR036259">
    <property type="entry name" value="MFS_trans_sf"/>
</dbReference>
<feature type="transmembrane region" description="Helical" evidence="7">
    <location>
        <begin position="376"/>
        <end position="397"/>
    </location>
</feature>
<feature type="domain" description="Major facilitator superfamily (MFS) profile" evidence="8">
    <location>
        <begin position="17"/>
        <end position="402"/>
    </location>
</feature>
<feature type="transmembrane region" description="Helical" evidence="7">
    <location>
        <begin position="257"/>
        <end position="278"/>
    </location>
</feature>
<dbReference type="EMBL" id="LVXG01000018">
    <property type="protein sequence ID" value="OQP48100.1"/>
    <property type="molecule type" value="Genomic_DNA"/>
</dbReference>
<dbReference type="Pfam" id="PF05977">
    <property type="entry name" value="MFS_3"/>
    <property type="match status" value="1"/>
</dbReference>
<feature type="transmembrane region" description="Helical" evidence="7">
    <location>
        <begin position="227"/>
        <end position="245"/>
    </location>
</feature>
<dbReference type="GO" id="GO:0022857">
    <property type="term" value="F:transmembrane transporter activity"/>
    <property type="evidence" value="ECO:0007669"/>
    <property type="project" value="InterPro"/>
</dbReference>
<keyword evidence="6 7" id="KW-0472">Membrane</keyword>
<feature type="transmembrane region" description="Helical" evidence="7">
    <location>
        <begin position="290"/>
        <end position="307"/>
    </location>
</feature>
<evidence type="ECO:0000259" key="8">
    <source>
        <dbReference type="PROSITE" id="PS50850"/>
    </source>
</evidence>
<sequence length="429" mass="46763">MTEQLTAGAFAPFEEKTFRTIWTGGFVSNIAAWMQNIGVSWVAAVLTTSPFLLSMIQVATSVPALFLSYPAGVIADHADRRKLLIGAQVFFFMVLLVLTVLTQLNYLNMEVLIIFTFLMGCGSAFSNPIWQAITPEVVSPGNLKAAVALNGVSFNLSRAIGPALGGLLLTYGAIQSVFLFNIVAFVLLIWILYQWKNQEIMAPPESFAKAYGEGITAVLKSRNFLKLIVRTIAFTAFVGALFALLPHLSKYEWHQTTIQYMMLWVFLGAGAICGSLIYGKMTELLRSYQLVAVSCIGVGATMISLALTGTNLWHYGLIFLLGFGWIWSTSTLNVLAQLYSPDALRARFLSVNITIFQGSLALTSLFWGWVSNEIGTIATVEMSGVLMVAASVVLLFFPMEEPSADPGEKVACTAPILIPAEQQAKTNTD</sequence>
<dbReference type="Gene3D" id="1.20.1250.20">
    <property type="entry name" value="MFS general substrate transporter like domains"/>
    <property type="match status" value="1"/>
</dbReference>
<keyword evidence="10" id="KW-1185">Reference proteome</keyword>
<dbReference type="GO" id="GO:0005886">
    <property type="term" value="C:plasma membrane"/>
    <property type="evidence" value="ECO:0007669"/>
    <property type="project" value="UniProtKB-SubCell"/>
</dbReference>
<keyword evidence="5 7" id="KW-1133">Transmembrane helix</keyword>
<dbReference type="PANTHER" id="PTHR23513">
    <property type="entry name" value="INTEGRAL MEMBRANE EFFLUX PROTEIN-RELATED"/>
    <property type="match status" value="1"/>
</dbReference>
<evidence type="ECO:0000256" key="7">
    <source>
        <dbReference type="SAM" id="Phobius"/>
    </source>
</evidence>
<dbReference type="PANTHER" id="PTHR23513:SF11">
    <property type="entry name" value="STAPHYLOFERRIN A TRANSPORTER"/>
    <property type="match status" value="1"/>
</dbReference>
<feature type="transmembrane region" description="Helical" evidence="7">
    <location>
        <begin position="313"/>
        <end position="336"/>
    </location>
</feature>
<name>A0A1V9EPP3_9BACT</name>
<dbReference type="PROSITE" id="PS50850">
    <property type="entry name" value="MFS"/>
    <property type="match status" value="1"/>
</dbReference>
<feature type="transmembrane region" description="Helical" evidence="7">
    <location>
        <begin position="173"/>
        <end position="193"/>
    </location>
</feature>
<dbReference type="STRING" id="354355.SAMN05660816_02435"/>
<comment type="subcellular location">
    <subcellularLocation>
        <location evidence="1">Cell membrane</location>
        <topology evidence="1">Multi-pass membrane protein</topology>
    </subcellularLocation>
</comment>
<keyword evidence="4 7" id="KW-0812">Transmembrane</keyword>
<dbReference type="Proteomes" id="UP000192610">
    <property type="component" value="Unassembled WGS sequence"/>
</dbReference>
<comment type="caution">
    <text evidence="9">The sequence shown here is derived from an EMBL/GenBank/DDBJ whole genome shotgun (WGS) entry which is preliminary data.</text>
</comment>
<feature type="transmembrane region" description="Helical" evidence="7">
    <location>
        <begin position="111"/>
        <end position="130"/>
    </location>
</feature>
<keyword evidence="3" id="KW-1003">Cell membrane</keyword>
<evidence type="ECO:0000256" key="3">
    <source>
        <dbReference type="ARBA" id="ARBA00022475"/>
    </source>
</evidence>
<dbReference type="AlphaFoldDB" id="A0A1V9EPP3"/>
<feature type="transmembrane region" description="Helical" evidence="7">
    <location>
        <begin position="83"/>
        <end position="104"/>
    </location>
</feature>
<evidence type="ECO:0000313" key="9">
    <source>
        <dbReference type="EMBL" id="OQP48100.1"/>
    </source>
</evidence>
<reference evidence="10" key="1">
    <citation type="submission" date="2016-04" db="EMBL/GenBank/DDBJ databases">
        <authorList>
            <person name="Chen L."/>
            <person name="Zhuang W."/>
            <person name="Wang G."/>
        </authorList>
    </citation>
    <scope>NUCLEOTIDE SEQUENCE [LARGE SCALE GENOMIC DNA]</scope>
    <source>
        <strain evidence="10">17621</strain>
    </source>
</reference>
<evidence type="ECO:0000256" key="2">
    <source>
        <dbReference type="ARBA" id="ARBA00022448"/>
    </source>
</evidence>
<dbReference type="InterPro" id="IPR020846">
    <property type="entry name" value="MFS_dom"/>
</dbReference>
<dbReference type="RefSeq" id="WP_165758932.1">
    <property type="nucleotide sequence ID" value="NZ_FOCZ01000004.1"/>
</dbReference>
<evidence type="ECO:0000256" key="5">
    <source>
        <dbReference type="ARBA" id="ARBA00022989"/>
    </source>
</evidence>
<dbReference type="SUPFAM" id="SSF103473">
    <property type="entry name" value="MFS general substrate transporter"/>
    <property type="match status" value="1"/>
</dbReference>
<feature type="transmembrane region" description="Helical" evidence="7">
    <location>
        <begin position="348"/>
        <end position="370"/>
    </location>
</feature>
<gene>
    <name evidence="9" type="ORF">A4H97_30170</name>
</gene>
<organism evidence="9 10">
    <name type="scientific">Niastella yeongjuensis</name>
    <dbReference type="NCBI Taxonomy" id="354355"/>
    <lineage>
        <taxon>Bacteria</taxon>
        <taxon>Pseudomonadati</taxon>
        <taxon>Bacteroidota</taxon>
        <taxon>Chitinophagia</taxon>
        <taxon>Chitinophagales</taxon>
        <taxon>Chitinophagaceae</taxon>
        <taxon>Niastella</taxon>
    </lineage>
</organism>
<dbReference type="CDD" id="cd06173">
    <property type="entry name" value="MFS_MefA_like"/>
    <property type="match status" value="1"/>
</dbReference>
<evidence type="ECO:0000313" key="10">
    <source>
        <dbReference type="Proteomes" id="UP000192610"/>
    </source>
</evidence>
<evidence type="ECO:0000256" key="1">
    <source>
        <dbReference type="ARBA" id="ARBA00004651"/>
    </source>
</evidence>
<proteinExistence type="predicted"/>
<accession>A0A1V9EPP3</accession>